<evidence type="ECO:0000313" key="2">
    <source>
        <dbReference type="Proteomes" id="UP001239111"/>
    </source>
</evidence>
<gene>
    <name evidence="1" type="ORF">QAD02_008041</name>
</gene>
<keyword evidence="2" id="KW-1185">Reference proteome</keyword>
<name>A0ACC2N7T2_9HYME</name>
<sequence length="1200" mass="138379">MSQGVVADTLSKWNLQGFIERFELAGMDEEMFHDLLIGEDDSMLDRLVNKDTECGYHRRFMKNLEKWRQENLPEYNTLPIAEPINDSSPPTLEPNPHVMIDDSTGSDGSLNSSSTSETPSSSQPAESSSLNLSATNVSEIKSFRRLSVKELLETTYKGMKIMGYYRVHKIVKTRLIAEMLIDHEFEYQFHTSGTYRLEKEQFLDWGKQLADIFKVAHKTVEQVIEIFYHVFKAATETEESVNAGGCLYIKYLNERKILTEILVVAKEVILAVSPITHAETDLDFVKNRDGPLDVLKTKWLRSYKDRKVQRDYKKHFELYKGLRSEHGHILWTIDYDFLNPNQPDYFLRWNTITPLILQYTQDKGKFCSSFKVLLEAGKDYIVAFLCLSRLFTTVRRKRTADGEPLFGFTLEDNANAFIFRCNSAQEFSDLKEKRNLHSIQTKRPVGPFITFIGEFVNDGIVFPEIQPDLVNQPEAPIADAANELEIVVAREPEILPGNVQGVSTFKMSFTEIIENEMMSLTLEISNNQLIPRSVVQEFVDKLISFSRKKMVEYVLKEVSSIPACDKKTIDDVHRIFRECADIMAKFDTEFKRFEEYKQRGLLLMPEQFELRHFSKTSSAQHVSLPWTLKSVLEIPGSFKLLMNHITKLEKEFVVISSFIQGDYWREYSKSFNGRIVIPLFILHDDFTSGNALGSHAEDSMVGDVFISLPGYPPHMSCKLSNLFLTDLFNANDRKEFGNHAVFSKLIRDLKYLEEEGLNIQVEDRNVQVYFSPSLYIGDNKGINEDLGMTPSFIHGCCCRICKADVNMMRTMILEELNLLRTEQNYESDLLSKCPPTTGLLEECCFNQLSGFHFVDNAGADLMHDEFEGNANILLAKVIHDLIYKDEVFTLDWLNKEIDTFQKNTSDISNRIPEIKKHHLTNGKLKMSSSEMMTLVRFFGLIVGKKFDSEESEIWSLFLMYREIIDYLLSPRYVGGHLLQLEFLIPEFLSLFIKLYKYLTFKLHMMIHLVRLMRKFGPMIHYWAMHLETKHRELKIVATTSNNTKNVLKTIGFRSQLKMAYFKSTGSLNVKKVEANSYKDASTKVRLCYFPDVSPSTPILTTKHVIYQGIEFSVGKMLVTEMGDNDLLEFGFVEDIFIVNEDVFLLLTPHTTIHFDRNVYSYLVVAREISVLKNIENLPKIHPCALSKVHNSLYVTPKYVL</sequence>
<accession>A0ACC2N7T2</accession>
<reference evidence="1" key="1">
    <citation type="submission" date="2023-04" db="EMBL/GenBank/DDBJ databases">
        <title>A chromosome-level genome assembly of the parasitoid wasp Eretmocerus hayati.</title>
        <authorList>
            <person name="Zhong Y."/>
            <person name="Liu S."/>
            <person name="Liu Y."/>
        </authorList>
    </citation>
    <scope>NUCLEOTIDE SEQUENCE</scope>
    <source>
        <strain evidence="1">ZJU_SS_LIU_2023</strain>
    </source>
</reference>
<proteinExistence type="predicted"/>
<comment type="caution">
    <text evidence="1">The sequence shown here is derived from an EMBL/GenBank/DDBJ whole genome shotgun (WGS) entry which is preliminary data.</text>
</comment>
<protein>
    <submittedName>
        <fullName evidence="1">Uncharacterized protein</fullName>
    </submittedName>
</protein>
<organism evidence="1 2">
    <name type="scientific">Eretmocerus hayati</name>
    <dbReference type="NCBI Taxonomy" id="131215"/>
    <lineage>
        <taxon>Eukaryota</taxon>
        <taxon>Metazoa</taxon>
        <taxon>Ecdysozoa</taxon>
        <taxon>Arthropoda</taxon>
        <taxon>Hexapoda</taxon>
        <taxon>Insecta</taxon>
        <taxon>Pterygota</taxon>
        <taxon>Neoptera</taxon>
        <taxon>Endopterygota</taxon>
        <taxon>Hymenoptera</taxon>
        <taxon>Apocrita</taxon>
        <taxon>Proctotrupomorpha</taxon>
        <taxon>Chalcidoidea</taxon>
        <taxon>Aphelinidae</taxon>
        <taxon>Aphelininae</taxon>
        <taxon>Eretmocerus</taxon>
    </lineage>
</organism>
<dbReference type="EMBL" id="CM056744">
    <property type="protein sequence ID" value="KAJ8666379.1"/>
    <property type="molecule type" value="Genomic_DNA"/>
</dbReference>
<evidence type="ECO:0000313" key="1">
    <source>
        <dbReference type="EMBL" id="KAJ8666379.1"/>
    </source>
</evidence>
<dbReference type="Proteomes" id="UP001239111">
    <property type="component" value="Chromosome 4"/>
</dbReference>